<sequence length="1192" mass="133297">MKIKLYNQQFLLTKRKLLINIMRSFILLCCTTVFSLTGEYSFSQNEKVLIKSDMTITVYEVFDIIKKQSDYRFIFHENLFEGLQKVSLKKGKISIEQLIQKSISSGNFKLHFSDKKTILITENNNLQQNITGVVTDENSLPLAGVNIIVKGTQKGVLTDFNGGYQIAASSNDILSFSFLGYVTQDITVANNVTINVKLSEDINVLDEVLLVSTGYREILKEKSVGKVSTADVSVLKNRSTSNNVLDRLDGLVAGLVVNPAPNSGAPILIRGLNSVNGNRSPLFVVDGVPITDISRINPQDVESVNVLKDAVAAALYGSRATNGIIIINTKKGSANKKLQIDYDSFTKFTGKPDLDYLPRLNSQQFIQTAEEIFDPSRNLLSNVSTYGGLGRVTIQPHEQILYDRDQGLIDNATANARLNALANFNNSNQVDDLFFRNASLTTHTLSARGGGEKYNFYASMAYTNDQSDRPGEDNKSYKLNFNQNLKLSKRLSINLTTDVTNSRLSNKRALNIDRGVVPYIRFRDENGNNLNTNFMRSFSEAELPGFESDTGINLQYNPLDEFDSGYTRTDNLNVRMRLGLNLKLFKGLVLEGNYGYLFDNNNRESFDKEDSYRVRLERALYVQPGPIYFLPETGGHYTTDVRKQRDWIVRNQLNYTIGWNDNKHQINALVGQELQENFFTSASNFTRGYDDKLLTTEEADLVTLSTGLSGVVLPTSPSSGRSFLRGRAPLIRDEENIKIESYYANFNYTYNTKYILNGSWRIDESSLFGIDKSAQNRATWSVGGKWLLGKEAFMENTKAISNLALRATFGLTGNAPLPRTSASEDIIRPIASAFLSGTNGAIIRTPKNDKLTWESTDNFNVGLDFGLFNRRVKGSIDYYQKKTKDLIGRVDTNILTGYTNVVGNLGDMENKGFELSLETLNISTKNFSWITYLNFAHNKNEITRLISPFPITSAELFLQQQFVEGKSAFAIHAYDYAGLDELGDPQIRLADGTIIKDGAVSADDTVYMGSSIPDITGGLSNTFNYKNFSLNANIRYSFGAVLRADTPGIVDYGSGGRLIPDPGNFTTGNVHSDFFNRWRQPGDEAITNIPSYVSDPNENVNRRNIEYYTRGSINVVSADYIKLRDITLSYRFPEAVKNKINADISFRLQLSNVMLWKANDRNIDPEFHDAFGAARSNILDQETITAGIHITL</sequence>
<dbReference type="InterPro" id="IPR023997">
    <property type="entry name" value="TonB-dep_OMP_SusC/RagA_CS"/>
</dbReference>
<dbReference type="InterPro" id="IPR036942">
    <property type="entry name" value="Beta-barrel_TonB_sf"/>
</dbReference>
<dbReference type="PROSITE" id="PS52016">
    <property type="entry name" value="TONB_DEPENDENT_REC_3"/>
    <property type="match status" value="1"/>
</dbReference>
<keyword evidence="3 7" id="KW-1134">Transmembrane beta strand</keyword>
<name>A0ABT8X4T5_9FLAO</name>
<dbReference type="RefSeq" id="WP_303283571.1">
    <property type="nucleotide sequence ID" value="NZ_BAABCZ010000004.1"/>
</dbReference>
<feature type="domain" description="TonB-dependent receptor plug" evidence="8">
    <location>
        <begin position="222"/>
        <end position="324"/>
    </location>
</feature>
<dbReference type="Gene3D" id="2.40.170.20">
    <property type="entry name" value="TonB-dependent receptor, beta-barrel domain"/>
    <property type="match status" value="1"/>
</dbReference>
<keyword evidence="2 7" id="KW-0813">Transport</keyword>
<comment type="similarity">
    <text evidence="7">Belongs to the TonB-dependent receptor family.</text>
</comment>
<keyword evidence="4 7" id="KW-0812">Transmembrane</keyword>
<keyword evidence="10" id="KW-1185">Reference proteome</keyword>
<dbReference type="Gene3D" id="2.170.130.10">
    <property type="entry name" value="TonB-dependent receptor, plug domain"/>
    <property type="match status" value="1"/>
</dbReference>
<dbReference type="EMBL" id="JAUOEM010000005">
    <property type="protein sequence ID" value="MDO5988919.1"/>
    <property type="molecule type" value="Genomic_DNA"/>
</dbReference>
<dbReference type="InterPro" id="IPR008969">
    <property type="entry name" value="CarboxyPept-like_regulatory"/>
</dbReference>
<reference evidence="9" key="1">
    <citation type="submission" date="2023-07" db="EMBL/GenBank/DDBJ databases">
        <title>Two novel species in the genus Flavivirga.</title>
        <authorList>
            <person name="Kwon K."/>
        </authorList>
    </citation>
    <scope>NUCLEOTIDE SEQUENCE</scope>
    <source>
        <strain evidence="9">KACC 14157</strain>
    </source>
</reference>
<dbReference type="InterPro" id="IPR023996">
    <property type="entry name" value="TonB-dep_OMP_SusC/RagA"/>
</dbReference>
<dbReference type="InterPro" id="IPR039426">
    <property type="entry name" value="TonB-dep_rcpt-like"/>
</dbReference>
<evidence type="ECO:0000256" key="5">
    <source>
        <dbReference type="ARBA" id="ARBA00023136"/>
    </source>
</evidence>
<dbReference type="InterPro" id="IPR037066">
    <property type="entry name" value="Plug_dom_sf"/>
</dbReference>
<evidence type="ECO:0000256" key="4">
    <source>
        <dbReference type="ARBA" id="ARBA00022692"/>
    </source>
</evidence>
<dbReference type="SUPFAM" id="SSF49464">
    <property type="entry name" value="Carboxypeptidase regulatory domain-like"/>
    <property type="match status" value="1"/>
</dbReference>
<dbReference type="Pfam" id="PF13715">
    <property type="entry name" value="CarbopepD_reg_2"/>
    <property type="match status" value="1"/>
</dbReference>
<protein>
    <submittedName>
        <fullName evidence="9">SusC/RagA family TonB-linked outer membrane protein</fullName>
    </submittedName>
</protein>
<dbReference type="Gene3D" id="2.60.40.1120">
    <property type="entry name" value="Carboxypeptidase-like, regulatory domain"/>
    <property type="match status" value="1"/>
</dbReference>
<evidence type="ECO:0000256" key="7">
    <source>
        <dbReference type="PROSITE-ProRule" id="PRU01360"/>
    </source>
</evidence>
<dbReference type="NCBIfam" id="TIGR04057">
    <property type="entry name" value="SusC_RagA_signa"/>
    <property type="match status" value="1"/>
</dbReference>
<keyword evidence="5 7" id="KW-0472">Membrane</keyword>
<dbReference type="InterPro" id="IPR012910">
    <property type="entry name" value="Plug_dom"/>
</dbReference>
<accession>A0ABT8X4T5</accession>
<gene>
    <name evidence="9" type="ORF">Q4Q39_16030</name>
</gene>
<comment type="subcellular location">
    <subcellularLocation>
        <location evidence="1 7">Cell outer membrane</location>
        <topology evidence="1 7">Multi-pass membrane protein</topology>
    </subcellularLocation>
</comment>
<evidence type="ECO:0000313" key="10">
    <source>
        <dbReference type="Proteomes" id="UP001176891"/>
    </source>
</evidence>
<evidence type="ECO:0000256" key="2">
    <source>
        <dbReference type="ARBA" id="ARBA00022448"/>
    </source>
</evidence>
<evidence type="ECO:0000259" key="8">
    <source>
        <dbReference type="Pfam" id="PF07715"/>
    </source>
</evidence>
<evidence type="ECO:0000313" key="9">
    <source>
        <dbReference type="EMBL" id="MDO5988919.1"/>
    </source>
</evidence>
<keyword evidence="6 7" id="KW-0998">Cell outer membrane</keyword>
<evidence type="ECO:0000256" key="6">
    <source>
        <dbReference type="ARBA" id="ARBA00023237"/>
    </source>
</evidence>
<dbReference type="Proteomes" id="UP001176891">
    <property type="component" value="Unassembled WGS sequence"/>
</dbReference>
<organism evidence="9 10">
    <name type="scientific">Flavivirga amylovorans</name>
    <dbReference type="NCBI Taxonomy" id="870486"/>
    <lineage>
        <taxon>Bacteria</taxon>
        <taxon>Pseudomonadati</taxon>
        <taxon>Bacteroidota</taxon>
        <taxon>Flavobacteriia</taxon>
        <taxon>Flavobacteriales</taxon>
        <taxon>Flavobacteriaceae</taxon>
        <taxon>Flavivirga</taxon>
    </lineage>
</organism>
<dbReference type="SUPFAM" id="SSF56935">
    <property type="entry name" value="Porins"/>
    <property type="match status" value="1"/>
</dbReference>
<evidence type="ECO:0000256" key="3">
    <source>
        <dbReference type="ARBA" id="ARBA00022452"/>
    </source>
</evidence>
<proteinExistence type="inferred from homology"/>
<comment type="caution">
    <text evidence="9">The sequence shown here is derived from an EMBL/GenBank/DDBJ whole genome shotgun (WGS) entry which is preliminary data.</text>
</comment>
<dbReference type="NCBIfam" id="TIGR04056">
    <property type="entry name" value="OMP_RagA_SusC"/>
    <property type="match status" value="1"/>
</dbReference>
<evidence type="ECO:0000256" key="1">
    <source>
        <dbReference type="ARBA" id="ARBA00004571"/>
    </source>
</evidence>
<dbReference type="Pfam" id="PF07715">
    <property type="entry name" value="Plug"/>
    <property type="match status" value="1"/>
</dbReference>